<dbReference type="PANTHER" id="PTHR31066:SF47">
    <property type="entry name" value="PB1 DOMAIN-CONTAINING PROTEIN"/>
    <property type="match status" value="1"/>
</dbReference>
<dbReference type="SUPFAM" id="SSF54277">
    <property type="entry name" value="CAD &amp; PB1 domains"/>
    <property type="match status" value="1"/>
</dbReference>
<sequence length="352" mass="39096">MSPDAAVISRRIIASGSAPCSAPGSPRSRLKFLCSHGGRILPRPADGQLKYVGGETRVISVPRDIPFKELMTKLTYLIDGEMILKYQVLSEDLDALISVKSDEDLRHMFEEIDRYESAGNPRMRAFLFPVNPIVMENQIGSTEPHAVEQRYIDSINGIIRTTPLPIKQHPTISTMQHGSLVSSACSSPRSPDSSTTEVINNEFHSRGVSMHKVRSSPNICGLNIPPHGNHHLHQLPLQYHQRQAHLPGHLSPRPRADSYRSGAPERLISVRSVGRADGIRYQVDPGPPYNYASRQNRGCAKCMHNDDCIHFSDRRIADRTGSFTVSPVPSSPRYSHGGIKIWDSMINGDMRA</sequence>
<reference evidence="3" key="1">
    <citation type="submission" date="2025-08" db="UniProtKB">
        <authorList>
            <consortium name="RefSeq"/>
        </authorList>
    </citation>
    <scope>IDENTIFICATION</scope>
</reference>
<dbReference type="GeneID" id="105169085"/>
<keyword evidence="2" id="KW-1185">Reference proteome</keyword>
<dbReference type="AlphaFoldDB" id="A0A6I9U1I2"/>
<dbReference type="FunCoup" id="A0A6I9U1I2">
    <property type="interactions" value="117"/>
</dbReference>
<feature type="domain" description="PB1" evidence="1">
    <location>
        <begin position="44"/>
        <end position="130"/>
    </location>
</feature>
<dbReference type="InterPro" id="IPR053198">
    <property type="entry name" value="Gynoecium_Dev_Regulator"/>
</dbReference>
<evidence type="ECO:0000313" key="2">
    <source>
        <dbReference type="Proteomes" id="UP000504604"/>
    </source>
</evidence>
<dbReference type="OrthoDB" id="1882326at2759"/>
<dbReference type="Pfam" id="PF00564">
    <property type="entry name" value="PB1"/>
    <property type="match status" value="1"/>
</dbReference>
<evidence type="ECO:0000313" key="3">
    <source>
        <dbReference type="RefSeq" id="XP_011087667.1"/>
    </source>
</evidence>
<proteinExistence type="predicted"/>
<dbReference type="Gene3D" id="3.10.20.90">
    <property type="entry name" value="Phosphatidylinositol 3-kinase Catalytic Subunit, Chain A, domain 1"/>
    <property type="match status" value="1"/>
</dbReference>
<dbReference type="Proteomes" id="UP000504604">
    <property type="component" value="Linkage group LG8"/>
</dbReference>
<protein>
    <submittedName>
        <fullName evidence="3">Uncharacterized protein LOC105169085</fullName>
    </submittedName>
</protein>
<evidence type="ECO:0000259" key="1">
    <source>
        <dbReference type="SMART" id="SM00666"/>
    </source>
</evidence>
<organism evidence="2 3">
    <name type="scientific">Sesamum indicum</name>
    <name type="common">Oriental sesame</name>
    <name type="synonym">Sesamum orientale</name>
    <dbReference type="NCBI Taxonomy" id="4182"/>
    <lineage>
        <taxon>Eukaryota</taxon>
        <taxon>Viridiplantae</taxon>
        <taxon>Streptophyta</taxon>
        <taxon>Embryophyta</taxon>
        <taxon>Tracheophyta</taxon>
        <taxon>Spermatophyta</taxon>
        <taxon>Magnoliopsida</taxon>
        <taxon>eudicotyledons</taxon>
        <taxon>Gunneridae</taxon>
        <taxon>Pentapetalae</taxon>
        <taxon>asterids</taxon>
        <taxon>lamiids</taxon>
        <taxon>Lamiales</taxon>
        <taxon>Pedaliaceae</taxon>
        <taxon>Sesamum</taxon>
    </lineage>
</organism>
<accession>A0A6I9U1I2</accession>
<dbReference type="InterPro" id="IPR000270">
    <property type="entry name" value="PB1_dom"/>
</dbReference>
<dbReference type="CDD" id="cd06410">
    <property type="entry name" value="PB1_UP2"/>
    <property type="match status" value="1"/>
</dbReference>
<dbReference type="PANTHER" id="PTHR31066">
    <property type="entry name" value="OS05G0427100 PROTEIN-RELATED"/>
    <property type="match status" value="1"/>
</dbReference>
<dbReference type="RefSeq" id="XP_011087667.1">
    <property type="nucleotide sequence ID" value="XM_011089365.2"/>
</dbReference>
<name>A0A6I9U1I2_SESIN</name>
<gene>
    <name evidence="3" type="primary">LOC105169085</name>
</gene>
<dbReference type="InParanoid" id="A0A6I9U1I2"/>
<dbReference type="KEGG" id="sind:105169085"/>
<dbReference type="SMART" id="SM00666">
    <property type="entry name" value="PB1"/>
    <property type="match status" value="1"/>
</dbReference>